<feature type="non-terminal residue" evidence="4">
    <location>
        <position position="1"/>
    </location>
</feature>
<dbReference type="Gene3D" id="3.40.50.150">
    <property type="entry name" value="Vaccinia Virus protein VP39"/>
    <property type="match status" value="1"/>
</dbReference>
<dbReference type="GO" id="GO:0030488">
    <property type="term" value="P:tRNA methylation"/>
    <property type="evidence" value="ECO:0007669"/>
    <property type="project" value="TreeGrafter"/>
</dbReference>
<keyword evidence="5" id="KW-1185">Reference proteome</keyword>
<evidence type="ECO:0000313" key="5">
    <source>
        <dbReference type="Proteomes" id="UP000230423"/>
    </source>
</evidence>
<feature type="non-terminal residue" evidence="4">
    <location>
        <position position="147"/>
    </location>
</feature>
<dbReference type="AlphaFoldDB" id="A0A2G9TXL0"/>
<gene>
    <name evidence="4" type="ORF">TELCIR_15677</name>
</gene>
<dbReference type="SUPFAM" id="SSF53335">
    <property type="entry name" value="S-adenosyl-L-methionine-dependent methyltransferases"/>
    <property type="match status" value="1"/>
</dbReference>
<dbReference type="PANTHER" id="PTHR13069">
    <property type="entry name" value="ALKYLATED DNA REPAIR PROTEIN ALKB HOMOLOG 8"/>
    <property type="match status" value="1"/>
</dbReference>
<dbReference type="GO" id="GO:0005737">
    <property type="term" value="C:cytoplasm"/>
    <property type="evidence" value="ECO:0007669"/>
    <property type="project" value="TreeGrafter"/>
</dbReference>
<name>A0A2G9TXL0_TELCI</name>
<dbReference type="Pfam" id="PF08241">
    <property type="entry name" value="Methyltransf_11"/>
    <property type="match status" value="1"/>
</dbReference>
<dbReference type="Proteomes" id="UP000230423">
    <property type="component" value="Unassembled WGS sequence"/>
</dbReference>
<organism evidence="4 5">
    <name type="scientific">Teladorsagia circumcincta</name>
    <name type="common">Brown stomach worm</name>
    <name type="synonym">Ostertagia circumcincta</name>
    <dbReference type="NCBI Taxonomy" id="45464"/>
    <lineage>
        <taxon>Eukaryota</taxon>
        <taxon>Metazoa</taxon>
        <taxon>Ecdysozoa</taxon>
        <taxon>Nematoda</taxon>
        <taxon>Chromadorea</taxon>
        <taxon>Rhabditida</taxon>
        <taxon>Rhabditina</taxon>
        <taxon>Rhabditomorpha</taxon>
        <taxon>Strongyloidea</taxon>
        <taxon>Trichostrongylidae</taxon>
        <taxon>Teladorsagia</taxon>
    </lineage>
</organism>
<dbReference type="GO" id="GO:0008757">
    <property type="term" value="F:S-adenosylmethionine-dependent methyltransferase activity"/>
    <property type="evidence" value="ECO:0007669"/>
    <property type="project" value="InterPro"/>
</dbReference>
<evidence type="ECO:0000256" key="1">
    <source>
        <dbReference type="ARBA" id="ARBA00022603"/>
    </source>
</evidence>
<dbReference type="OrthoDB" id="271595at2759"/>
<dbReference type="PANTHER" id="PTHR13069:SF34">
    <property type="entry name" value="METHYLTRANSFERASE TYPE 11 DOMAIN-CONTAINING PROTEIN"/>
    <property type="match status" value="1"/>
</dbReference>
<keyword evidence="1" id="KW-0489">Methyltransferase</keyword>
<dbReference type="GO" id="GO:0002098">
    <property type="term" value="P:tRNA wobble uridine modification"/>
    <property type="evidence" value="ECO:0007669"/>
    <property type="project" value="TreeGrafter"/>
</dbReference>
<protein>
    <recommendedName>
        <fullName evidence="3">Methyltransferase type 11 domain-containing protein</fullName>
    </recommendedName>
</protein>
<evidence type="ECO:0000259" key="3">
    <source>
        <dbReference type="Pfam" id="PF08241"/>
    </source>
</evidence>
<feature type="domain" description="Methyltransferase type 11" evidence="3">
    <location>
        <begin position="77"/>
        <end position="117"/>
    </location>
</feature>
<accession>A0A2G9TXL0</accession>
<dbReference type="InterPro" id="IPR013216">
    <property type="entry name" value="Methyltransf_11"/>
</dbReference>
<dbReference type="GO" id="GO:0000049">
    <property type="term" value="F:tRNA binding"/>
    <property type="evidence" value="ECO:0007669"/>
    <property type="project" value="TreeGrafter"/>
</dbReference>
<dbReference type="InterPro" id="IPR029063">
    <property type="entry name" value="SAM-dependent_MTases_sf"/>
</dbReference>
<dbReference type="EMBL" id="KZ351713">
    <property type="protein sequence ID" value="PIO62751.1"/>
    <property type="molecule type" value="Genomic_DNA"/>
</dbReference>
<dbReference type="InterPro" id="IPR051422">
    <property type="entry name" value="AlkB_tRNA_MeTrf/Diox"/>
</dbReference>
<proteinExistence type="predicted"/>
<dbReference type="CDD" id="cd02440">
    <property type="entry name" value="AdoMet_MTases"/>
    <property type="match status" value="1"/>
</dbReference>
<dbReference type="GO" id="GO:0106335">
    <property type="term" value="F:tRNA (5-carboxymethyluridine(34)-5-O)-methyltransferase activity"/>
    <property type="evidence" value="ECO:0007669"/>
    <property type="project" value="TreeGrafter"/>
</dbReference>
<dbReference type="GO" id="GO:0005634">
    <property type="term" value="C:nucleus"/>
    <property type="evidence" value="ECO:0007669"/>
    <property type="project" value="TreeGrafter"/>
</dbReference>
<keyword evidence="2" id="KW-0808">Transferase</keyword>
<evidence type="ECO:0000313" key="4">
    <source>
        <dbReference type="EMBL" id="PIO62751.1"/>
    </source>
</evidence>
<sequence>IIEGFPRINTSVLEIIRDKYVREMSSALENEYVHTAYSRLATYQKKDHRPSSPRIWPNVRKFLESQASGSTVIDVGRDNTADAVLNVSVLHHLSTANRRKAALEECARCLRPGGRMLTYVWAYEQPNGTFPSQDLLVPWNLSEIPIN</sequence>
<reference evidence="4 5" key="1">
    <citation type="submission" date="2015-09" db="EMBL/GenBank/DDBJ databases">
        <title>Draft genome of the parasitic nematode Teladorsagia circumcincta isolate WARC Sus (inbred).</title>
        <authorList>
            <person name="Mitreva M."/>
        </authorList>
    </citation>
    <scope>NUCLEOTIDE SEQUENCE [LARGE SCALE GENOMIC DNA]</scope>
    <source>
        <strain evidence="4 5">S</strain>
    </source>
</reference>
<evidence type="ECO:0000256" key="2">
    <source>
        <dbReference type="ARBA" id="ARBA00022679"/>
    </source>
</evidence>